<dbReference type="InterPro" id="IPR039536">
    <property type="entry name" value="TetR_C_Proteobacteria"/>
</dbReference>
<name>A0A644WCN0_9ZZZZ</name>
<keyword evidence="1" id="KW-0805">Transcription regulation</keyword>
<protein>
    <recommendedName>
        <fullName evidence="4">HTH tetR-type domain-containing protein</fullName>
    </recommendedName>
</protein>
<dbReference type="GO" id="GO:0003700">
    <property type="term" value="F:DNA-binding transcription factor activity"/>
    <property type="evidence" value="ECO:0007669"/>
    <property type="project" value="TreeGrafter"/>
</dbReference>
<sequence>MTVVKKTRKKRDTSQKREAILEGAVKVFTKNGFEASSMDSIAEAAGVSKRTVYNHFSSKETLFQAIVADFLKQRDEIKPIQYTSELPLEAQLKEFIKAELFLIDDPKRRGLSKLFTSVFLMDIDFCIETRGQFEPHRAFILWLKAAAEDQKLNVESPELAARIFYGLVEGCLTYPASFSDGASLVNSDSLQDEIISTFLSRFGR</sequence>
<dbReference type="GO" id="GO:0000976">
    <property type="term" value="F:transcription cis-regulatory region binding"/>
    <property type="evidence" value="ECO:0007669"/>
    <property type="project" value="TreeGrafter"/>
</dbReference>
<dbReference type="PROSITE" id="PS01081">
    <property type="entry name" value="HTH_TETR_1"/>
    <property type="match status" value="1"/>
</dbReference>
<dbReference type="Gene3D" id="1.10.357.10">
    <property type="entry name" value="Tetracycline Repressor, domain 2"/>
    <property type="match status" value="1"/>
</dbReference>
<gene>
    <name evidence="5" type="ORF">SDC9_47732</name>
</gene>
<evidence type="ECO:0000259" key="4">
    <source>
        <dbReference type="PROSITE" id="PS50977"/>
    </source>
</evidence>
<evidence type="ECO:0000256" key="3">
    <source>
        <dbReference type="ARBA" id="ARBA00023163"/>
    </source>
</evidence>
<dbReference type="Gene3D" id="1.10.10.60">
    <property type="entry name" value="Homeodomain-like"/>
    <property type="match status" value="1"/>
</dbReference>
<dbReference type="EMBL" id="VSSQ01000799">
    <property type="protein sequence ID" value="MPM01492.1"/>
    <property type="molecule type" value="Genomic_DNA"/>
</dbReference>
<dbReference type="InterPro" id="IPR009057">
    <property type="entry name" value="Homeodomain-like_sf"/>
</dbReference>
<dbReference type="Pfam" id="PF00440">
    <property type="entry name" value="TetR_N"/>
    <property type="match status" value="1"/>
</dbReference>
<feature type="domain" description="HTH tetR-type" evidence="4">
    <location>
        <begin position="14"/>
        <end position="74"/>
    </location>
</feature>
<dbReference type="PANTHER" id="PTHR30055:SF224">
    <property type="entry name" value="TRANSCRIPTIONAL REGULATOR TETR FAMILY"/>
    <property type="match status" value="1"/>
</dbReference>
<dbReference type="InterPro" id="IPR050109">
    <property type="entry name" value="HTH-type_TetR-like_transc_reg"/>
</dbReference>
<evidence type="ECO:0000256" key="2">
    <source>
        <dbReference type="ARBA" id="ARBA00023125"/>
    </source>
</evidence>
<reference evidence="5" key="1">
    <citation type="submission" date="2019-08" db="EMBL/GenBank/DDBJ databases">
        <authorList>
            <person name="Kucharzyk K."/>
            <person name="Murdoch R.W."/>
            <person name="Higgins S."/>
            <person name="Loffler F."/>
        </authorList>
    </citation>
    <scope>NUCLEOTIDE SEQUENCE</scope>
</reference>
<dbReference type="PRINTS" id="PR00455">
    <property type="entry name" value="HTHTETR"/>
</dbReference>
<organism evidence="5">
    <name type="scientific">bioreactor metagenome</name>
    <dbReference type="NCBI Taxonomy" id="1076179"/>
    <lineage>
        <taxon>unclassified sequences</taxon>
        <taxon>metagenomes</taxon>
        <taxon>ecological metagenomes</taxon>
    </lineage>
</organism>
<comment type="caution">
    <text evidence="5">The sequence shown here is derived from an EMBL/GenBank/DDBJ whole genome shotgun (WGS) entry which is preliminary data.</text>
</comment>
<dbReference type="AlphaFoldDB" id="A0A644WCN0"/>
<keyword evidence="2" id="KW-0238">DNA-binding</keyword>
<keyword evidence="3" id="KW-0804">Transcription</keyword>
<dbReference type="PANTHER" id="PTHR30055">
    <property type="entry name" value="HTH-TYPE TRANSCRIPTIONAL REGULATOR RUTR"/>
    <property type="match status" value="1"/>
</dbReference>
<dbReference type="InterPro" id="IPR023772">
    <property type="entry name" value="DNA-bd_HTH_TetR-type_CS"/>
</dbReference>
<dbReference type="Pfam" id="PF14246">
    <property type="entry name" value="TetR_C_7"/>
    <property type="match status" value="1"/>
</dbReference>
<proteinExistence type="predicted"/>
<evidence type="ECO:0000313" key="5">
    <source>
        <dbReference type="EMBL" id="MPM01492.1"/>
    </source>
</evidence>
<dbReference type="SUPFAM" id="SSF46689">
    <property type="entry name" value="Homeodomain-like"/>
    <property type="match status" value="1"/>
</dbReference>
<dbReference type="InterPro" id="IPR001647">
    <property type="entry name" value="HTH_TetR"/>
</dbReference>
<dbReference type="PROSITE" id="PS50977">
    <property type="entry name" value="HTH_TETR_2"/>
    <property type="match status" value="1"/>
</dbReference>
<dbReference type="FunFam" id="1.10.10.60:FF:000141">
    <property type="entry name" value="TetR family transcriptional regulator"/>
    <property type="match status" value="1"/>
</dbReference>
<accession>A0A644WCN0</accession>
<evidence type="ECO:0000256" key="1">
    <source>
        <dbReference type="ARBA" id="ARBA00023015"/>
    </source>
</evidence>